<dbReference type="AlphaFoldDB" id="A0A0A9FUU2"/>
<proteinExistence type="predicted"/>
<evidence type="ECO:0000313" key="2">
    <source>
        <dbReference type="EMBL" id="JAE15024.1"/>
    </source>
</evidence>
<dbReference type="EMBL" id="GBRH01182872">
    <property type="protein sequence ID" value="JAE15024.1"/>
    <property type="molecule type" value="Transcribed_RNA"/>
</dbReference>
<feature type="compositionally biased region" description="Low complexity" evidence="1">
    <location>
        <begin position="23"/>
        <end position="33"/>
    </location>
</feature>
<name>A0A0A9FUU2_ARUDO</name>
<reference evidence="2" key="1">
    <citation type="submission" date="2014-09" db="EMBL/GenBank/DDBJ databases">
        <authorList>
            <person name="Magalhaes I.L.F."/>
            <person name="Oliveira U."/>
            <person name="Santos F.R."/>
            <person name="Vidigal T.H.D.A."/>
            <person name="Brescovit A.D."/>
            <person name="Santos A.J."/>
        </authorList>
    </citation>
    <scope>NUCLEOTIDE SEQUENCE</scope>
    <source>
        <tissue evidence="2">Shoot tissue taken approximately 20 cm above the soil surface</tissue>
    </source>
</reference>
<accession>A0A0A9FUU2</accession>
<organism evidence="2">
    <name type="scientific">Arundo donax</name>
    <name type="common">Giant reed</name>
    <name type="synonym">Donax arundinaceus</name>
    <dbReference type="NCBI Taxonomy" id="35708"/>
    <lineage>
        <taxon>Eukaryota</taxon>
        <taxon>Viridiplantae</taxon>
        <taxon>Streptophyta</taxon>
        <taxon>Embryophyta</taxon>
        <taxon>Tracheophyta</taxon>
        <taxon>Spermatophyta</taxon>
        <taxon>Magnoliopsida</taxon>
        <taxon>Liliopsida</taxon>
        <taxon>Poales</taxon>
        <taxon>Poaceae</taxon>
        <taxon>PACMAD clade</taxon>
        <taxon>Arundinoideae</taxon>
        <taxon>Arundineae</taxon>
        <taxon>Arundo</taxon>
    </lineage>
</organism>
<protein>
    <submittedName>
        <fullName evidence="2">Uncharacterized protein</fullName>
    </submittedName>
</protein>
<evidence type="ECO:0000256" key="1">
    <source>
        <dbReference type="SAM" id="MobiDB-lite"/>
    </source>
</evidence>
<feature type="region of interest" description="Disordered" evidence="1">
    <location>
        <begin position="1"/>
        <end position="33"/>
    </location>
</feature>
<sequence length="46" mass="5171">MISSTYCTNEGEKMTPERVQLQDSSSSSSDISNSTIELQYTSFCKR</sequence>
<reference evidence="2" key="2">
    <citation type="journal article" date="2015" name="Data Brief">
        <title>Shoot transcriptome of the giant reed, Arundo donax.</title>
        <authorList>
            <person name="Barrero R.A."/>
            <person name="Guerrero F.D."/>
            <person name="Moolhuijzen P."/>
            <person name="Goolsby J.A."/>
            <person name="Tidwell J."/>
            <person name="Bellgard S.E."/>
            <person name="Bellgard M.I."/>
        </authorList>
    </citation>
    <scope>NUCLEOTIDE SEQUENCE</scope>
    <source>
        <tissue evidence="2">Shoot tissue taken approximately 20 cm above the soil surface</tissue>
    </source>
</reference>